<accession>A0ABU2JPE4</accession>
<protein>
    <submittedName>
        <fullName evidence="1">Uncharacterized protein</fullName>
    </submittedName>
</protein>
<reference evidence="2" key="1">
    <citation type="submission" date="2023-07" db="EMBL/GenBank/DDBJ databases">
        <title>30 novel species of actinomycetes from the DSMZ collection.</title>
        <authorList>
            <person name="Nouioui I."/>
        </authorList>
    </citation>
    <scope>NUCLEOTIDE SEQUENCE [LARGE SCALE GENOMIC DNA]</scope>
    <source>
        <strain evidence="2">DSM 44915</strain>
    </source>
</reference>
<gene>
    <name evidence="1" type="ORF">RM844_11250</name>
</gene>
<organism evidence="1 2">
    <name type="scientific">Streptomyces chisholmiae</name>
    <dbReference type="NCBI Taxonomy" id="3075540"/>
    <lineage>
        <taxon>Bacteria</taxon>
        <taxon>Bacillati</taxon>
        <taxon>Actinomycetota</taxon>
        <taxon>Actinomycetes</taxon>
        <taxon>Kitasatosporales</taxon>
        <taxon>Streptomycetaceae</taxon>
        <taxon>Streptomyces</taxon>
    </lineage>
</organism>
<evidence type="ECO:0000313" key="2">
    <source>
        <dbReference type="Proteomes" id="UP001183410"/>
    </source>
</evidence>
<evidence type="ECO:0000313" key="1">
    <source>
        <dbReference type="EMBL" id="MDT0266867.1"/>
    </source>
</evidence>
<name>A0ABU2JPE4_9ACTN</name>
<proteinExistence type="predicted"/>
<keyword evidence="2" id="KW-1185">Reference proteome</keyword>
<dbReference type="Proteomes" id="UP001183410">
    <property type="component" value="Unassembled WGS sequence"/>
</dbReference>
<dbReference type="RefSeq" id="WP_311666904.1">
    <property type="nucleotide sequence ID" value="NZ_JAVREO010000005.1"/>
</dbReference>
<sequence length="65" mass="6880">MAAPPNRPPVTAGTVFAALLIAALVVWAVLAYQWVEYGCEPGDALVLVIRHGTPHPLEGWVLCAS</sequence>
<dbReference type="EMBL" id="JAVREO010000005">
    <property type="protein sequence ID" value="MDT0266867.1"/>
    <property type="molecule type" value="Genomic_DNA"/>
</dbReference>
<comment type="caution">
    <text evidence="1">The sequence shown here is derived from an EMBL/GenBank/DDBJ whole genome shotgun (WGS) entry which is preliminary data.</text>
</comment>